<evidence type="ECO:0000259" key="10">
    <source>
        <dbReference type="PROSITE" id="PS50929"/>
    </source>
</evidence>
<proteinExistence type="predicted"/>
<dbReference type="PROSITE" id="PS00211">
    <property type="entry name" value="ABC_TRANSPORTER_1"/>
    <property type="match status" value="2"/>
</dbReference>
<dbReference type="InterPro" id="IPR003439">
    <property type="entry name" value="ABC_transporter-like_ATP-bd"/>
</dbReference>
<dbReference type="SMART" id="SM00382">
    <property type="entry name" value="AAA"/>
    <property type="match status" value="2"/>
</dbReference>
<dbReference type="InterPro" id="IPR003593">
    <property type="entry name" value="AAA+_ATPase"/>
</dbReference>
<evidence type="ECO:0000313" key="12">
    <source>
        <dbReference type="Proteomes" id="UP000638043"/>
    </source>
</evidence>
<feature type="transmembrane region" description="Helical" evidence="8">
    <location>
        <begin position="148"/>
        <end position="166"/>
    </location>
</feature>
<keyword evidence="12" id="KW-1185">Reference proteome</keyword>
<evidence type="ECO:0000256" key="6">
    <source>
        <dbReference type="ARBA" id="ARBA00023136"/>
    </source>
</evidence>
<feature type="transmembrane region" description="Helical" evidence="8">
    <location>
        <begin position="661"/>
        <end position="685"/>
    </location>
</feature>
<feature type="domain" description="ABC transmembrane type-1" evidence="10">
    <location>
        <begin position="15"/>
        <end position="315"/>
    </location>
</feature>
<feature type="transmembrane region" description="Helical" evidence="8">
    <location>
        <begin position="779"/>
        <end position="800"/>
    </location>
</feature>
<dbReference type="InterPro" id="IPR014223">
    <property type="entry name" value="ABC_CydC/D"/>
</dbReference>
<feature type="compositionally biased region" description="Basic and acidic residues" evidence="7">
    <location>
        <begin position="106"/>
        <end position="115"/>
    </location>
</feature>
<feature type="domain" description="ABC transporter" evidence="9">
    <location>
        <begin position="392"/>
        <end position="605"/>
    </location>
</feature>
<dbReference type="PANTHER" id="PTHR24221:SF654">
    <property type="entry name" value="ATP-BINDING CASSETTE SUB-FAMILY B MEMBER 6"/>
    <property type="match status" value="1"/>
</dbReference>
<keyword evidence="5 8" id="KW-1133">Transmembrane helix</keyword>
<comment type="subcellular location">
    <subcellularLocation>
        <location evidence="1">Cell membrane</location>
        <topology evidence="1">Multi-pass membrane protein</topology>
    </subcellularLocation>
</comment>
<feature type="domain" description="ABC transporter" evidence="9">
    <location>
        <begin position="974"/>
        <end position="1180"/>
    </location>
</feature>
<dbReference type="InterPro" id="IPR039421">
    <property type="entry name" value="Type_1_exporter"/>
</dbReference>
<name>A0ABQ2N4F7_9MICO</name>
<keyword evidence="3" id="KW-0547">Nucleotide-binding</keyword>
<evidence type="ECO:0000313" key="11">
    <source>
        <dbReference type="EMBL" id="GGO66392.1"/>
    </source>
</evidence>
<dbReference type="PROSITE" id="PS50893">
    <property type="entry name" value="ABC_TRANSPORTER_2"/>
    <property type="match status" value="2"/>
</dbReference>
<feature type="domain" description="ABC transmembrane type-1" evidence="10">
    <location>
        <begin position="666"/>
        <end position="942"/>
    </location>
</feature>
<dbReference type="Proteomes" id="UP000638043">
    <property type="component" value="Unassembled WGS sequence"/>
</dbReference>
<dbReference type="CDD" id="cd03228">
    <property type="entry name" value="ABCC_MRP_Like"/>
    <property type="match status" value="1"/>
</dbReference>
<sequence>MESPRPDLGPVPKPALAGLGALAALKALGLVLVAGAVASGIAGLASGDLDVRGVMMLGSAGAILRAVAAWGTRVVAARVAITVKQDLRGQLWDRIASGDAEGAEGEDPHADRPVDPARISQGSEREGSIAVLATDGLDDLDDYFSQSLPAMIQAAVVPLVVGARILGADWLSALIIVLTIPLVPVFMILIGKHTQEKTDEATGALARLANHLTELARGLPVLVGLGRVDEQSRALAEIQGEYRTRTQRTLRTAFLSALALELISTISVALVAVVLGLRLMHGTVGLEAALLALILAPECFQALRELGSAFHSSQNGASALARVKRILAGARRGDVRGARLNVVARQDGSAARSLTRPEPLTKLPAGFPSLAEVVAQLGEPLERAADAAPTTIAVHELTVRHEGRARPTLERFSASIGGITAVAGPSGSGKSTLLKALAGALPSSAHASGWVVGIDTDRTAYAPQTPRAFTSTPWDELALYGAEDPGSLLTEVGLDHRADAATAELSPGEQRRLAVARALARVDAGATLLILDEPTAHLDRASAELVRGAIRCRAKRATVVLATHEPETLALAGRIVRVAEGGTVHPGGAAELGAPADPDGAARAASGTVGVPVSTGPVRIAGGPASQAIELPKLRGPGHRPVARRGSRSRREIRSLLRPDALRWGFGALLAFVTTGMGLALTAVSGWLIVRASVEEFIMYLLVAIVGVRFFGIGRAVSRYGERLATHAASFATVDRLRLRLWRGVAARGAGSRRLLEGGSPVDYLVTLADDLRDQLPRVIPGVVAGLLAIVGIVVTTALVAPALALPVALVLVVAAALSGAIAVWAARGSMRTRVKERSALARGTAALALAADDLRANGRAVPAIARLDRAGERLARAERGSAWSAGLADAVILLCCSALAAAVPVLAGGLAAEFACVVALLALAAVEPLSGLANACHRVPALRELARRIAPLADEPPAVMTGRTPVPRPVSSVALDDVAAAYPGQDVPVFRHVSGEVAPGEWLVVSGPSGSGKSTLLSVLMGALAPVEGTVYASEVSLARADAASWRDAVAWCPQDAYVFDSRIRANLAIARSRENAPTDEEMTAALARVGLSLDLDTRVGAGGSALSGGERQRLAVARALLTSAEVILLDEPAAHLDRPTAEAMMADIRRATADRIVVLVSHRPDAQAPEGSRVIALG</sequence>
<feature type="transmembrane region" description="Helical" evidence="8">
    <location>
        <begin position="806"/>
        <end position="827"/>
    </location>
</feature>
<evidence type="ECO:0000256" key="5">
    <source>
        <dbReference type="ARBA" id="ARBA00022989"/>
    </source>
</evidence>
<keyword evidence="6 8" id="KW-0472">Membrane</keyword>
<dbReference type="SUPFAM" id="SSF90123">
    <property type="entry name" value="ABC transporter transmembrane region"/>
    <property type="match status" value="2"/>
</dbReference>
<evidence type="ECO:0000256" key="3">
    <source>
        <dbReference type="ARBA" id="ARBA00022741"/>
    </source>
</evidence>
<evidence type="ECO:0000256" key="2">
    <source>
        <dbReference type="ARBA" id="ARBA00022692"/>
    </source>
</evidence>
<accession>A0ABQ2N4F7</accession>
<keyword evidence="2 8" id="KW-0812">Transmembrane</keyword>
<dbReference type="InterPro" id="IPR036640">
    <property type="entry name" value="ABC1_TM_sf"/>
</dbReference>
<evidence type="ECO:0000259" key="9">
    <source>
        <dbReference type="PROSITE" id="PS50893"/>
    </source>
</evidence>
<protein>
    <submittedName>
        <fullName evidence="11">ABC transporter</fullName>
    </submittedName>
</protein>
<organism evidence="11 12">
    <name type="scientific">Microbacterium nanhaiense</name>
    <dbReference type="NCBI Taxonomy" id="1301026"/>
    <lineage>
        <taxon>Bacteria</taxon>
        <taxon>Bacillati</taxon>
        <taxon>Actinomycetota</taxon>
        <taxon>Actinomycetes</taxon>
        <taxon>Micrococcales</taxon>
        <taxon>Microbacteriaceae</taxon>
        <taxon>Microbacterium</taxon>
    </lineage>
</organism>
<dbReference type="Gene3D" id="3.40.50.300">
    <property type="entry name" value="P-loop containing nucleotide triphosphate hydrolases"/>
    <property type="match status" value="2"/>
</dbReference>
<dbReference type="InterPro" id="IPR011527">
    <property type="entry name" value="ABC1_TM_dom"/>
</dbReference>
<feature type="transmembrane region" description="Helical" evidence="8">
    <location>
        <begin position="253"/>
        <end position="277"/>
    </location>
</feature>
<dbReference type="InterPro" id="IPR027417">
    <property type="entry name" value="P-loop_NTPase"/>
</dbReference>
<dbReference type="Pfam" id="PF00664">
    <property type="entry name" value="ABC_membrane"/>
    <property type="match status" value="1"/>
</dbReference>
<dbReference type="RefSeq" id="WP_188702525.1">
    <property type="nucleotide sequence ID" value="NZ_BMMQ01000009.1"/>
</dbReference>
<evidence type="ECO:0000256" key="4">
    <source>
        <dbReference type="ARBA" id="ARBA00022840"/>
    </source>
</evidence>
<evidence type="ECO:0000256" key="8">
    <source>
        <dbReference type="SAM" id="Phobius"/>
    </source>
</evidence>
<comment type="caution">
    <text evidence="11">The sequence shown here is derived from an EMBL/GenBank/DDBJ whole genome shotgun (WGS) entry which is preliminary data.</text>
</comment>
<dbReference type="PROSITE" id="PS50929">
    <property type="entry name" value="ABC_TM1F"/>
    <property type="match status" value="2"/>
</dbReference>
<dbReference type="SUPFAM" id="SSF52540">
    <property type="entry name" value="P-loop containing nucleoside triphosphate hydrolases"/>
    <property type="match status" value="2"/>
</dbReference>
<dbReference type="Pfam" id="PF00005">
    <property type="entry name" value="ABC_tran"/>
    <property type="match status" value="2"/>
</dbReference>
<feature type="transmembrane region" description="Helical" evidence="8">
    <location>
        <begin position="172"/>
        <end position="190"/>
    </location>
</feature>
<dbReference type="NCBIfam" id="TIGR02868">
    <property type="entry name" value="CydC"/>
    <property type="match status" value="1"/>
</dbReference>
<dbReference type="PANTHER" id="PTHR24221">
    <property type="entry name" value="ATP-BINDING CASSETTE SUB-FAMILY B"/>
    <property type="match status" value="1"/>
</dbReference>
<evidence type="ECO:0000256" key="7">
    <source>
        <dbReference type="SAM" id="MobiDB-lite"/>
    </source>
</evidence>
<dbReference type="InterPro" id="IPR017871">
    <property type="entry name" value="ABC_transporter-like_CS"/>
</dbReference>
<gene>
    <name evidence="11" type="ORF">GCM10010910_25730</name>
</gene>
<dbReference type="CDD" id="cd18584">
    <property type="entry name" value="ABC_6TM_AarD_CydD"/>
    <property type="match status" value="1"/>
</dbReference>
<reference evidence="12" key="1">
    <citation type="journal article" date="2019" name="Int. J. Syst. Evol. Microbiol.">
        <title>The Global Catalogue of Microorganisms (GCM) 10K type strain sequencing project: providing services to taxonomists for standard genome sequencing and annotation.</title>
        <authorList>
            <consortium name="The Broad Institute Genomics Platform"/>
            <consortium name="The Broad Institute Genome Sequencing Center for Infectious Disease"/>
            <person name="Wu L."/>
            <person name="Ma J."/>
        </authorList>
    </citation>
    <scope>NUCLEOTIDE SEQUENCE [LARGE SCALE GENOMIC DNA]</scope>
    <source>
        <strain evidence="12">CGMCC 4.7181</strain>
    </source>
</reference>
<dbReference type="Gene3D" id="1.20.1560.10">
    <property type="entry name" value="ABC transporter type 1, transmembrane domain"/>
    <property type="match status" value="2"/>
</dbReference>
<evidence type="ECO:0000256" key="1">
    <source>
        <dbReference type="ARBA" id="ARBA00004651"/>
    </source>
</evidence>
<keyword evidence="4" id="KW-0067">ATP-binding</keyword>
<dbReference type="EMBL" id="BMMQ01000009">
    <property type="protein sequence ID" value="GGO66392.1"/>
    <property type="molecule type" value="Genomic_DNA"/>
</dbReference>
<feature type="region of interest" description="Disordered" evidence="7">
    <location>
        <begin position="100"/>
        <end position="123"/>
    </location>
</feature>